<sequence length="104" mass="11977">MIRRVGVFWLLLEVVVQQRRRGVMASKKKTSETATVRPLPDTADARLRYFGRLSSSDQQSYLIEINKAFLEFLGTDPYRDEFVEVMGGVLITSLMLWTALKAHR</sequence>
<dbReference type="AlphaFoldDB" id="A0A0F9DH93"/>
<name>A0A0F9DH93_9ZZZZ</name>
<gene>
    <name evidence="1" type="ORF">LCGC14_2199020</name>
</gene>
<accession>A0A0F9DH93</accession>
<evidence type="ECO:0000313" key="1">
    <source>
        <dbReference type="EMBL" id="KKL61068.1"/>
    </source>
</evidence>
<reference evidence="1" key="1">
    <citation type="journal article" date="2015" name="Nature">
        <title>Complex archaea that bridge the gap between prokaryotes and eukaryotes.</title>
        <authorList>
            <person name="Spang A."/>
            <person name="Saw J.H."/>
            <person name="Jorgensen S.L."/>
            <person name="Zaremba-Niedzwiedzka K."/>
            <person name="Martijn J."/>
            <person name="Lind A.E."/>
            <person name="van Eijk R."/>
            <person name="Schleper C."/>
            <person name="Guy L."/>
            <person name="Ettema T.J."/>
        </authorList>
    </citation>
    <scope>NUCLEOTIDE SEQUENCE</scope>
</reference>
<comment type="caution">
    <text evidence="1">The sequence shown here is derived from an EMBL/GenBank/DDBJ whole genome shotgun (WGS) entry which is preliminary data.</text>
</comment>
<organism evidence="1">
    <name type="scientific">marine sediment metagenome</name>
    <dbReference type="NCBI Taxonomy" id="412755"/>
    <lineage>
        <taxon>unclassified sequences</taxon>
        <taxon>metagenomes</taxon>
        <taxon>ecological metagenomes</taxon>
    </lineage>
</organism>
<protein>
    <submittedName>
        <fullName evidence="1">Uncharacterized protein</fullName>
    </submittedName>
</protein>
<dbReference type="EMBL" id="LAZR01028932">
    <property type="protein sequence ID" value="KKL61068.1"/>
    <property type="molecule type" value="Genomic_DNA"/>
</dbReference>
<proteinExistence type="predicted"/>